<dbReference type="Proteomes" id="UP000003477">
    <property type="component" value="Unassembled WGS sequence"/>
</dbReference>
<dbReference type="InterPro" id="IPR007404">
    <property type="entry name" value="YdjM-like"/>
</dbReference>
<sequence length="185" mass="21319">MASPIGHSLAGFFGFFLVRENAEFLKYYSSKKLIITAIIVANLPDVDFILGYLIYQDFNALHRQFTHSFFVGFIVCIIIYFCLRFYKKITYFFLVWLWGLYFSHILLDMLAYDSNPPAGVQCFFPFTADYFAFPISILGGLTFTGGIIQLKNFLTVLQEVIVIPLLSYVVLLIVKKLKKDEIINN</sequence>
<feature type="transmembrane region" description="Helical" evidence="1">
    <location>
        <begin position="154"/>
        <end position="174"/>
    </location>
</feature>
<proteinExistence type="predicted"/>
<comment type="caution">
    <text evidence="2">The sequence shown here is derived from an EMBL/GenBank/DDBJ whole genome shotgun (WGS) entry which is preliminary data.</text>
</comment>
<organism evidence="2 3">
    <name type="scientific">Crocosphaera watsonii WH 0003</name>
    <dbReference type="NCBI Taxonomy" id="423471"/>
    <lineage>
        <taxon>Bacteria</taxon>
        <taxon>Bacillati</taxon>
        <taxon>Cyanobacteriota</taxon>
        <taxon>Cyanophyceae</taxon>
        <taxon>Oscillatoriophycideae</taxon>
        <taxon>Chroococcales</taxon>
        <taxon>Aphanothecaceae</taxon>
        <taxon>Crocosphaera</taxon>
    </lineage>
</organism>
<name>G5JAX2_CROWT</name>
<dbReference type="Pfam" id="PF04307">
    <property type="entry name" value="YdjM"/>
    <property type="match status" value="1"/>
</dbReference>
<feature type="transmembrane region" description="Helical" evidence="1">
    <location>
        <begin position="92"/>
        <end position="111"/>
    </location>
</feature>
<evidence type="ECO:0000313" key="2">
    <source>
        <dbReference type="EMBL" id="EHJ10690.1"/>
    </source>
</evidence>
<evidence type="ECO:0000256" key="1">
    <source>
        <dbReference type="SAM" id="Phobius"/>
    </source>
</evidence>
<keyword evidence="1" id="KW-0812">Transmembrane</keyword>
<feature type="transmembrane region" description="Helical" evidence="1">
    <location>
        <begin position="67"/>
        <end position="86"/>
    </location>
</feature>
<dbReference type="PATRIC" id="fig|423471.3.peg.4291"/>
<feature type="transmembrane region" description="Helical" evidence="1">
    <location>
        <begin position="32"/>
        <end position="55"/>
    </location>
</feature>
<reference evidence="2 3" key="1">
    <citation type="journal article" date="2011" name="Front. Microbiol.">
        <title>Two Strains of Crocosphaera watsonii with Highly Conserved Genomes are Distinguished by Strain-Specific Features.</title>
        <authorList>
            <person name="Bench S.R."/>
            <person name="Ilikchyan I.N."/>
            <person name="Tripp H.J."/>
            <person name="Zehr J.P."/>
        </authorList>
    </citation>
    <scope>NUCLEOTIDE SEQUENCE [LARGE SCALE GENOMIC DNA]</scope>
    <source>
        <strain evidence="2 3">WH 0003</strain>
    </source>
</reference>
<dbReference type="EMBL" id="AESD01000683">
    <property type="protein sequence ID" value="EHJ10690.1"/>
    <property type="molecule type" value="Genomic_DNA"/>
</dbReference>
<keyword evidence="1" id="KW-1133">Transmembrane helix</keyword>
<protein>
    <recommendedName>
        <fullName evidence="4">Membrane-bound metal-dependent hydrolase</fullName>
    </recommendedName>
</protein>
<gene>
    <name evidence="2" type="ORF">CWATWH0003_4583</name>
</gene>
<keyword evidence="1" id="KW-0472">Membrane</keyword>
<dbReference type="RefSeq" id="WP_007312442.1">
    <property type="nucleotide sequence ID" value="NZ_AESD01000683.1"/>
</dbReference>
<dbReference type="AlphaFoldDB" id="G5JAX2"/>
<evidence type="ECO:0008006" key="4">
    <source>
        <dbReference type="Google" id="ProtNLM"/>
    </source>
</evidence>
<dbReference type="GeneID" id="88767990"/>
<accession>G5JAX2</accession>
<evidence type="ECO:0000313" key="3">
    <source>
        <dbReference type="Proteomes" id="UP000003477"/>
    </source>
</evidence>
<feature type="transmembrane region" description="Helical" evidence="1">
    <location>
        <begin position="123"/>
        <end position="148"/>
    </location>
</feature>